<reference evidence="1 2" key="1">
    <citation type="journal article" date="2016" name="Nat. Commun.">
        <title>Extremotolerant tardigrade genome and improved radiotolerance of human cultured cells by tardigrade-unique protein.</title>
        <authorList>
            <person name="Hashimoto T."/>
            <person name="Horikawa D.D."/>
            <person name="Saito Y."/>
            <person name="Kuwahara H."/>
            <person name="Kozuka-Hata H."/>
            <person name="Shin-I T."/>
            <person name="Minakuchi Y."/>
            <person name="Ohishi K."/>
            <person name="Motoyama A."/>
            <person name="Aizu T."/>
            <person name="Enomoto A."/>
            <person name="Kondo K."/>
            <person name="Tanaka S."/>
            <person name="Hara Y."/>
            <person name="Koshikawa S."/>
            <person name="Sagara H."/>
            <person name="Miura T."/>
            <person name="Yokobori S."/>
            <person name="Miyagawa K."/>
            <person name="Suzuki Y."/>
            <person name="Kubo T."/>
            <person name="Oyama M."/>
            <person name="Kohara Y."/>
            <person name="Fujiyama A."/>
            <person name="Arakawa K."/>
            <person name="Katayama T."/>
            <person name="Toyoda A."/>
            <person name="Kunieda T."/>
        </authorList>
    </citation>
    <scope>NUCLEOTIDE SEQUENCE [LARGE SCALE GENOMIC DNA]</scope>
    <source>
        <strain evidence="1 2">YOKOZUNA-1</strain>
    </source>
</reference>
<dbReference type="AlphaFoldDB" id="A0A1D1UMX6"/>
<organism evidence="1 2">
    <name type="scientific">Ramazzottius varieornatus</name>
    <name type="common">Water bear</name>
    <name type="synonym">Tardigrade</name>
    <dbReference type="NCBI Taxonomy" id="947166"/>
    <lineage>
        <taxon>Eukaryota</taxon>
        <taxon>Metazoa</taxon>
        <taxon>Ecdysozoa</taxon>
        <taxon>Tardigrada</taxon>
        <taxon>Eutardigrada</taxon>
        <taxon>Parachela</taxon>
        <taxon>Hypsibioidea</taxon>
        <taxon>Ramazzottiidae</taxon>
        <taxon>Ramazzottius</taxon>
    </lineage>
</organism>
<dbReference type="Proteomes" id="UP000186922">
    <property type="component" value="Unassembled WGS sequence"/>
</dbReference>
<accession>A0A1D1UMX6</accession>
<gene>
    <name evidence="1" type="primary">RvY_02395-1</name>
    <name evidence="1" type="synonym">RvY_02395.1</name>
    <name evidence="1" type="ORF">RvY_02395</name>
</gene>
<name>A0A1D1UMX6_RAMVA</name>
<keyword evidence="2" id="KW-1185">Reference proteome</keyword>
<sequence>MREETSLSAKNLSAFRLEHGILAYDDDYYHLLPPSKIFPDKILERHDEDIKEKQRHKKELEPGMKVRLFWTAAFNTSKATVYAVGDSFKDMGRQFTVLEEDRKNKG</sequence>
<evidence type="ECO:0000313" key="1">
    <source>
        <dbReference type="EMBL" id="GAU89900.1"/>
    </source>
</evidence>
<comment type="caution">
    <text evidence="1">The sequence shown here is derived from an EMBL/GenBank/DDBJ whole genome shotgun (WGS) entry which is preliminary data.</text>
</comment>
<protein>
    <submittedName>
        <fullName evidence="1">Uncharacterized protein</fullName>
    </submittedName>
</protein>
<dbReference type="EMBL" id="BDGG01000001">
    <property type="protein sequence ID" value="GAU89900.1"/>
    <property type="molecule type" value="Genomic_DNA"/>
</dbReference>
<proteinExistence type="predicted"/>
<evidence type="ECO:0000313" key="2">
    <source>
        <dbReference type="Proteomes" id="UP000186922"/>
    </source>
</evidence>